<protein>
    <submittedName>
        <fullName evidence="1">GD23980</fullName>
    </submittedName>
</protein>
<accession>B4Q5X0</accession>
<dbReference type="AlphaFoldDB" id="B4Q5X0"/>
<keyword evidence="2" id="KW-1185">Reference proteome</keyword>
<reference evidence="1 2" key="1">
    <citation type="journal article" date="2007" name="Nature">
        <title>Evolution of genes and genomes on the Drosophila phylogeny.</title>
        <authorList>
            <consortium name="Drosophila 12 Genomes Consortium"/>
            <person name="Clark A.G."/>
            <person name="Eisen M.B."/>
            <person name="Smith D.R."/>
            <person name="Bergman C.M."/>
            <person name="Oliver B."/>
            <person name="Markow T.A."/>
            <person name="Kaufman T.C."/>
            <person name="Kellis M."/>
            <person name="Gelbart W."/>
            <person name="Iyer V.N."/>
            <person name="Pollard D.A."/>
            <person name="Sackton T.B."/>
            <person name="Larracuente A.M."/>
            <person name="Singh N.D."/>
            <person name="Abad J.P."/>
            <person name="Abt D.N."/>
            <person name="Adryan B."/>
            <person name="Aguade M."/>
            <person name="Akashi H."/>
            <person name="Anderson W.W."/>
            <person name="Aquadro C.F."/>
            <person name="Ardell D.H."/>
            <person name="Arguello R."/>
            <person name="Artieri C.G."/>
            <person name="Barbash D.A."/>
            <person name="Barker D."/>
            <person name="Barsanti P."/>
            <person name="Batterham P."/>
            <person name="Batzoglou S."/>
            <person name="Begun D."/>
            <person name="Bhutkar A."/>
            <person name="Blanco E."/>
            <person name="Bosak S.A."/>
            <person name="Bradley R.K."/>
            <person name="Brand A.D."/>
            <person name="Brent M.R."/>
            <person name="Brooks A.N."/>
            <person name="Brown R.H."/>
            <person name="Butlin R.K."/>
            <person name="Caggese C."/>
            <person name="Calvi B.R."/>
            <person name="Bernardo de Carvalho A."/>
            <person name="Caspi A."/>
            <person name="Castrezana S."/>
            <person name="Celniker S.E."/>
            <person name="Chang J.L."/>
            <person name="Chapple C."/>
            <person name="Chatterji S."/>
            <person name="Chinwalla A."/>
            <person name="Civetta A."/>
            <person name="Clifton S.W."/>
            <person name="Comeron J.M."/>
            <person name="Costello J.C."/>
            <person name="Coyne J.A."/>
            <person name="Daub J."/>
            <person name="David R.G."/>
            <person name="Delcher A.L."/>
            <person name="Delehaunty K."/>
            <person name="Do C.B."/>
            <person name="Ebling H."/>
            <person name="Edwards K."/>
            <person name="Eickbush T."/>
            <person name="Evans J.D."/>
            <person name="Filipski A."/>
            <person name="Findeiss S."/>
            <person name="Freyhult E."/>
            <person name="Fulton L."/>
            <person name="Fulton R."/>
            <person name="Garcia A.C."/>
            <person name="Gardiner A."/>
            <person name="Garfield D.A."/>
            <person name="Garvin B.E."/>
            <person name="Gibson G."/>
            <person name="Gilbert D."/>
            <person name="Gnerre S."/>
            <person name="Godfrey J."/>
            <person name="Good R."/>
            <person name="Gotea V."/>
            <person name="Gravely B."/>
            <person name="Greenberg A.J."/>
            <person name="Griffiths-Jones S."/>
            <person name="Gross S."/>
            <person name="Guigo R."/>
            <person name="Gustafson E.A."/>
            <person name="Haerty W."/>
            <person name="Hahn M.W."/>
            <person name="Halligan D.L."/>
            <person name="Halpern A.L."/>
            <person name="Halter G.M."/>
            <person name="Han M.V."/>
            <person name="Heger A."/>
            <person name="Hillier L."/>
            <person name="Hinrichs A.S."/>
            <person name="Holmes I."/>
            <person name="Hoskins R.A."/>
            <person name="Hubisz M.J."/>
            <person name="Hultmark D."/>
            <person name="Huntley M.A."/>
            <person name="Jaffe D.B."/>
            <person name="Jagadeeshan S."/>
            <person name="Jeck W.R."/>
            <person name="Johnson J."/>
            <person name="Jones C.D."/>
            <person name="Jordan W.C."/>
            <person name="Karpen G.H."/>
            <person name="Kataoka E."/>
            <person name="Keightley P.D."/>
            <person name="Kheradpour P."/>
            <person name="Kirkness E.F."/>
            <person name="Koerich L.B."/>
            <person name="Kristiansen K."/>
            <person name="Kudrna D."/>
            <person name="Kulathinal R.J."/>
            <person name="Kumar S."/>
            <person name="Kwok R."/>
            <person name="Lander E."/>
            <person name="Langley C.H."/>
            <person name="Lapoint R."/>
            <person name="Lazzaro B.P."/>
            <person name="Lee S.J."/>
            <person name="Levesque L."/>
            <person name="Li R."/>
            <person name="Lin C.F."/>
            <person name="Lin M.F."/>
            <person name="Lindblad-Toh K."/>
            <person name="Llopart A."/>
            <person name="Long M."/>
            <person name="Low L."/>
            <person name="Lozovsky E."/>
            <person name="Lu J."/>
            <person name="Luo M."/>
            <person name="Machado C.A."/>
            <person name="Makalowski W."/>
            <person name="Marzo M."/>
            <person name="Matsuda M."/>
            <person name="Matzkin L."/>
            <person name="McAllister B."/>
            <person name="McBride C.S."/>
            <person name="McKernan B."/>
            <person name="McKernan K."/>
            <person name="Mendez-Lago M."/>
            <person name="Minx P."/>
            <person name="Mollenhauer M.U."/>
            <person name="Montooth K."/>
            <person name="Mount S.M."/>
            <person name="Mu X."/>
            <person name="Myers E."/>
            <person name="Negre B."/>
            <person name="Newfeld S."/>
            <person name="Nielsen R."/>
            <person name="Noor M.A."/>
            <person name="O'Grady P."/>
            <person name="Pachter L."/>
            <person name="Papaceit M."/>
            <person name="Parisi M.J."/>
            <person name="Parisi M."/>
            <person name="Parts L."/>
            <person name="Pedersen J.S."/>
            <person name="Pesole G."/>
            <person name="Phillippy A.M."/>
            <person name="Ponting C.P."/>
            <person name="Pop M."/>
            <person name="Porcelli D."/>
            <person name="Powell J.R."/>
            <person name="Prohaska S."/>
            <person name="Pruitt K."/>
            <person name="Puig M."/>
            <person name="Quesneville H."/>
            <person name="Ram K.R."/>
            <person name="Rand D."/>
            <person name="Rasmussen M.D."/>
            <person name="Reed L.K."/>
            <person name="Reenan R."/>
            <person name="Reily A."/>
            <person name="Remington K.A."/>
            <person name="Rieger T.T."/>
            <person name="Ritchie M.G."/>
            <person name="Robin C."/>
            <person name="Rogers Y.H."/>
            <person name="Rohde C."/>
            <person name="Rozas J."/>
            <person name="Rubenfield M.J."/>
            <person name="Ruiz A."/>
            <person name="Russo S."/>
            <person name="Salzberg S.L."/>
            <person name="Sanchez-Gracia A."/>
            <person name="Saranga D.J."/>
            <person name="Sato H."/>
            <person name="Schaeffer S.W."/>
            <person name="Schatz M.C."/>
            <person name="Schlenke T."/>
            <person name="Schwartz R."/>
            <person name="Segarra C."/>
            <person name="Singh R.S."/>
            <person name="Sirot L."/>
            <person name="Sirota M."/>
            <person name="Sisneros N.B."/>
            <person name="Smith C.D."/>
            <person name="Smith T.F."/>
            <person name="Spieth J."/>
            <person name="Stage D.E."/>
            <person name="Stark A."/>
            <person name="Stephan W."/>
            <person name="Strausberg R.L."/>
            <person name="Strempel S."/>
            <person name="Sturgill D."/>
            <person name="Sutton G."/>
            <person name="Sutton G.G."/>
            <person name="Tao W."/>
            <person name="Teichmann S."/>
            <person name="Tobari Y.N."/>
            <person name="Tomimura Y."/>
            <person name="Tsolas J.M."/>
            <person name="Valente V.L."/>
            <person name="Venter E."/>
            <person name="Venter J.C."/>
            <person name="Vicario S."/>
            <person name="Vieira F.G."/>
            <person name="Vilella A.J."/>
            <person name="Villasante A."/>
            <person name="Walenz B."/>
            <person name="Wang J."/>
            <person name="Wasserman M."/>
            <person name="Watts T."/>
            <person name="Wilson D."/>
            <person name="Wilson R.K."/>
            <person name="Wing R.A."/>
            <person name="Wolfner M.F."/>
            <person name="Wong A."/>
            <person name="Wong G.K."/>
            <person name="Wu C.I."/>
            <person name="Wu G."/>
            <person name="Yamamoto D."/>
            <person name="Yang H.P."/>
            <person name="Yang S.P."/>
            <person name="Yorke J.A."/>
            <person name="Yoshida K."/>
            <person name="Zdobnov E."/>
            <person name="Zhang P."/>
            <person name="Zhang Y."/>
            <person name="Zimin A.V."/>
            <person name="Baldwin J."/>
            <person name="Abdouelleil A."/>
            <person name="Abdulkadir J."/>
            <person name="Abebe A."/>
            <person name="Abera B."/>
            <person name="Abreu J."/>
            <person name="Acer S.C."/>
            <person name="Aftuck L."/>
            <person name="Alexander A."/>
            <person name="An P."/>
            <person name="Anderson E."/>
            <person name="Anderson S."/>
            <person name="Arachi H."/>
            <person name="Azer M."/>
            <person name="Bachantsang P."/>
            <person name="Barry A."/>
            <person name="Bayul T."/>
            <person name="Berlin A."/>
            <person name="Bessette D."/>
            <person name="Bloom T."/>
            <person name="Blye J."/>
            <person name="Boguslavskiy L."/>
            <person name="Bonnet C."/>
            <person name="Boukhgalter B."/>
            <person name="Bourzgui I."/>
            <person name="Brown A."/>
            <person name="Cahill P."/>
            <person name="Channer S."/>
            <person name="Cheshatsang Y."/>
            <person name="Chuda L."/>
            <person name="Citroen M."/>
            <person name="Collymore A."/>
            <person name="Cooke P."/>
            <person name="Costello M."/>
            <person name="D'Aco K."/>
            <person name="Daza R."/>
            <person name="De Haan G."/>
            <person name="DeGray S."/>
            <person name="DeMaso C."/>
            <person name="Dhargay N."/>
            <person name="Dooley K."/>
            <person name="Dooley E."/>
            <person name="Doricent M."/>
            <person name="Dorje P."/>
            <person name="Dorjee K."/>
            <person name="Dupes A."/>
            <person name="Elong R."/>
            <person name="Falk J."/>
            <person name="Farina A."/>
            <person name="Faro S."/>
            <person name="Ferguson D."/>
            <person name="Fisher S."/>
            <person name="Foley C.D."/>
            <person name="Franke A."/>
            <person name="Friedrich D."/>
            <person name="Gadbois L."/>
            <person name="Gearin G."/>
            <person name="Gearin C.R."/>
            <person name="Giannoukos G."/>
            <person name="Goode T."/>
            <person name="Graham J."/>
            <person name="Grandbois E."/>
            <person name="Grewal S."/>
            <person name="Gyaltsen K."/>
            <person name="Hafez N."/>
            <person name="Hagos B."/>
            <person name="Hall J."/>
            <person name="Henson C."/>
            <person name="Hollinger A."/>
            <person name="Honan T."/>
            <person name="Huard M.D."/>
            <person name="Hughes L."/>
            <person name="Hurhula B."/>
            <person name="Husby M.E."/>
            <person name="Kamat A."/>
            <person name="Kanga B."/>
            <person name="Kashin S."/>
            <person name="Khazanovich D."/>
            <person name="Kisner P."/>
            <person name="Lance K."/>
            <person name="Lara M."/>
            <person name="Lee W."/>
            <person name="Lennon N."/>
            <person name="Letendre F."/>
            <person name="LeVine R."/>
            <person name="Lipovsky A."/>
            <person name="Liu X."/>
            <person name="Liu J."/>
            <person name="Liu S."/>
            <person name="Lokyitsang T."/>
            <person name="Lokyitsang Y."/>
            <person name="Lubonja R."/>
            <person name="Lui A."/>
            <person name="MacDonald P."/>
            <person name="Magnisalis V."/>
            <person name="Maru K."/>
            <person name="Matthews C."/>
            <person name="McCusker W."/>
            <person name="McDonough S."/>
            <person name="Mehta T."/>
            <person name="Meldrim J."/>
            <person name="Meneus L."/>
            <person name="Mihai O."/>
            <person name="Mihalev A."/>
            <person name="Mihova T."/>
            <person name="Mittelman R."/>
            <person name="Mlenga V."/>
            <person name="Montmayeur A."/>
            <person name="Mulrain L."/>
            <person name="Navidi A."/>
            <person name="Naylor J."/>
            <person name="Negash T."/>
            <person name="Nguyen T."/>
            <person name="Nguyen N."/>
            <person name="Nicol R."/>
            <person name="Norbu C."/>
            <person name="Norbu N."/>
            <person name="Novod N."/>
            <person name="O'Neill B."/>
            <person name="Osman S."/>
            <person name="Markiewicz E."/>
            <person name="Oyono O.L."/>
            <person name="Patti C."/>
            <person name="Phunkhang P."/>
            <person name="Pierre F."/>
            <person name="Priest M."/>
            <person name="Raghuraman S."/>
            <person name="Rege F."/>
            <person name="Reyes R."/>
            <person name="Rise C."/>
            <person name="Rogov P."/>
            <person name="Ross K."/>
            <person name="Ryan E."/>
            <person name="Settipalli S."/>
            <person name="Shea T."/>
            <person name="Sherpa N."/>
            <person name="Shi L."/>
            <person name="Shih D."/>
            <person name="Sparrow T."/>
            <person name="Spaulding J."/>
            <person name="Stalker J."/>
            <person name="Stange-Thomann N."/>
            <person name="Stavropoulos S."/>
            <person name="Stone C."/>
            <person name="Strader C."/>
            <person name="Tesfaye S."/>
            <person name="Thomson T."/>
            <person name="Thoulutsang Y."/>
            <person name="Thoulutsang D."/>
            <person name="Topham K."/>
            <person name="Topping I."/>
            <person name="Tsamla T."/>
            <person name="Vassiliev H."/>
            <person name="Vo A."/>
            <person name="Wangchuk T."/>
            <person name="Wangdi T."/>
            <person name="Weiand M."/>
            <person name="Wilkinson J."/>
            <person name="Wilson A."/>
            <person name="Yadav S."/>
            <person name="Young G."/>
            <person name="Yu Q."/>
            <person name="Zembek L."/>
            <person name="Zhong D."/>
            <person name="Zimmer A."/>
            <person name="Zwirko Z."/>
            <person name="Jaffe D.B."/>
            <person name="Alvarez P."/>
            <person name="Brockman W."/>
            <person name="Butler J."/>
            <person name="Chin C."/>
            <person name="Gnerre S."/>
            <person name="Grabherr M."/>
            <person name="Kleber M."/>
            <person name="Mauceli E."/>
            <person name="MacCallum I."/>
        </authorList>
    </citation>
    <scope>NUCLEOTIDE SEQUENCE [LARGE SCALE GENOMIC DNA]</scope>
    <source>
        <strain evidence="2">white501</strain>
    </source>
</reference>
<evidence type="ECO:0000313" key="2">
    <source>
        <dbReference type="Proteomes" id="UP000000304"/>
    </source>
</evidence>
<proteinExistence type="predicted"/>
<dbReference type="Proteomes" id="UP000000304">
    <property type="component" value="Chromosome 2L"/>
</dbReference>
<gene>
    <name evidence="1" type="primary">Dsim\GD23980</name>
    <name evidence="1" type="ORF">Dsim_GD23980</name>
</gene>
<evidence type="ECO:0000313" key="1">
    <source>
        <dbReference type="EMBL" id="EDX05073.1"/>
    </source>
</evidence>
<sequence length="111" mass="12622">MVETSGLLVPNKLRGYDDTGIGIRRGPDRPTRRWNTETRAKLCLPNADSSAHDRCSAIRESFSCLGFCWHGCQQPCQRTGDWIQLEDEDEDDDEDQSTVRVALTNRKLHAM</sequence>
<dbReference type="EMBL" id="CM000361">
    <property type="protein sequence ID" value="EDX05073.1"/>
    <property type="molecule type" value="Genomic_DNA"/>
</dbReference>
<name>B4Q5X0_DROSI</name>
<organism evidence="1 2">
    <name type="scientific">Drosophila simulans</name>
    <name type="common">Fruit fly</name>
    <dbReference type="NCBI Taxonomy" id="7240"/>
    <lineage>
        <taxon>Eukaryota</taxon>
        <taxon>Metazoa</taxon>
        <taxon>Ecdysozoa</taxon>
        <taxon>Arthropoda</taxon>
        <taxon>Hexapoda</taxon>
        <taxon>Insecta</taxon>
        <taxon>Pterygota</taxon>
        <taxon>Neoptera</taxon>
        <taxon>Endopterygota</taxon>
        <taxon>Diptera</taxon>
        <taxon>Brachycera</taxon>
        <taxon>Muscomorpha</taxon>
        <taxon>Ephydroidea</taxon>
        <taxon>Drosophilidae</taxon>
        <taxon>Drosophila</taxon>
        <taxon>Sophophora</taxon>
    </lineage>
</organism>
<dbReference type="HOGENOM" id="CLU_2161009_0_0_1"/>